<evidence type="ECO:0000313" key="4">
    <source>
        <dbReference type="Proteomes" id="UP000436181"/>
    </source>
</evidence>
<dbReference type="Pfam" id="PF04851">
    <property type="entry name" value="ResIII"/>
    <property type="match status" value="1"/>
</dbReference>
<keyword evidence="3" id="KW-0067">ATP-binding</keyword>
<evidence type="ECO:0000259" key="2">
    <source>
        <dbReference type="PROSITE" id="PS51194"/>
    </source>
</evidence>
<keyword evidence="3" id="KW-0547">Nucleotide-binding</keyword>
<feature type="domain" description="Helicase C-terminal" evidence="2">
    <location>
        <begin position="493"/>
        <end position="656"/>
    </location>
</feature>
<keyword evidence="4" id="KW-1185">Reference proteome</keyword>
<evidence type="ECO:0000313" key="3">
    <source>
        <dbReference type="EMBL" id="KAB3523072.1"/>
    </source>
</evidence>
<dbReference type="SUPFAM" id="SSF52540">
    <property type="entry name" value="P-loop containing nucleoside triphosphate hydrolases"/>
    <property type="match status" value="2"/>
</dbReference>
<comment type="caution">
    <text evidence="3">The sequence shown here is derived from an EMBL/GenBank/DDBJ whole genome shotgun (WGS) entry which is preliminary data.</text>
</comment>
<dbReference type="SMART" id="SM00490">
    <property type="entry name" value="HELICc"/>
    <property type="match status" value="1"/>
</dbReference>
<dbReference type="InterPro" id="IPR006935">
    <property type="entry name" value="Helicase/UvrB_N"/>
</dbReference>
<dbReference type="PRINTS" id="PR00507">
    <property type="entry name" value="N12N6MTFRASE"/>
</dbReference>
<dbReference type="InterPro" id="IPR014001">
    <property type="entry name" value="Helicase_ATP-bd"/>
</dbReference>
<dbReference type="SMART" id="SM00487">
    <property type="entry name" value="DEXDc"/>
    <property type="match status" value="1"/>
</dbReference>
<dbReference type="Pfam" id="PF13156">
    <property type="entry name" value="Mrr_cat_2"/>
    <property type="match status" value="1"/>
</dbReference>
<proteinExistence type="predicted"/>
<dbReference type="EMBL" id="WBZJ01000001">
    <property type="protein sequence ID" value="KAB3523072.1"/>
    <property type="molecule type" value="Genomic_DNA"/>
</dbReference>
<dbReference type="Proteomes" id="UP000436181">
    <property type="component" value="Unassembled WGS sequence"/>
</dbReference>
<dbReference type="InterPro" id="IPR050742">
    <property type="entry name" value="Helicase_Restrict-Modif_Enz"/>
</dbReference>
<dbReference type="InterPro" id="IPR053980">
    <property type="entry name" value="ISP_coupler"/>
</dbReference>
<dbReference type="RefSeq" id="WP_151843871.1">
    <property type="nucleotide sequence ID" value="NZ_WBZJ01000001.1"/>
</dbReference>
<dbReference type="PROSITE" id="PS51192">
    <property type="entry name" value="HELICASE_ATP_BIND_1"/>
    <property type="match status" value="1"/>
</dbReference>
<dbReference type="CDD" id="cd22333">
    <property type="entry name" value="LlaBIII_nuclease-like"/>
    <property type="match status" value="1"/>
</dbReference>
<dbReference type="PANTHER" id="PTHR47396:SF1">
    <property type="entry name" value="ATP-DEPENDENT HELICASE IRC3-RELATED"/>
    <property type="match status" value="1"/>
</dbReference>
<dbReference type="InterPro" id="IPR001650">
    <property type="entry name" value="Helicase_C-like"/>
</dbReference>
<dbReference type="SUPFAM" id="SSF52980">
    <property type="entry name" value="Restriction endonuclease-like"/>
    <property type="match status" value="1"/>
</dbReference>
<protein>
    <submittedName>
        <fullName evidence="3">DEAD/DEAH box helicase</fullName>
    </submittedName>
</protein>
<dbReference type="PROSITE" id="PS51194">
    <property type="entry name" value="HELICASE_CTER"/>
    <property type="match status" value="1"/>
</dbReference>
<reference evidence="3 4" key="1">
    <citation type="submission" date="2019-10" db="EMBL/GenBank/DDBJ databases">
        <title>Corynebacterium sp novel species isolated from the respiratory tract of Marmot.</title>
        <authorList>
            <person name="Zhang G."/>
        </authorList>
    </citation>
    <scope>NUCLEOTIDE SEQUENCE [LARGE SCALE GENOMIC DNA]</scope>
    <source>
        <strain evidence="3 4">336</strain>
    </source>
</reference>
<evidence type="ECO:0000259" key="1">
    <source>
        <dbReference type="PROSITE" id="PS51192"/>
    </source>
</evidence>
<dbReference type="InterPro" id="IPR027417">
    <property type="entry name" value="P-loop_NTPase"/>
</dbReference>
<dbReference type="SUPFAM" id="SSF53335">
    <property type="entry name" value="S-adenosyl-L-methionine-dependent methyltransferases"/>
    <property type="match status" value="1"/>
</dbReference>
<sequence>MSKFSEVLDQLRDNQPQGKYGIAFEKLMVNYFRTDPTLASEYDQVFRWTDWPYNGGRADTGIDLVARRAEDQSWTAIQCKFYQPTTSIQKSHLDSFFEASGHSFDTEEGTQHFAHRLVISTTDRWSANAEAALADQIIPTNRIGLTSIAESPIDWDVAFPGSEIQINLSKRQTFSPRPHQQAAIDAAMQGFETHDRGKLIMACGTGKTFTALRLAEKIAQSNQGRARVLFLVPSIALLSQTLKEWTAQAQVDLRAYAVCSDTKVGKKAEDIASYDLEVPVSTTGVDIAERMNQGGKRFKGLHVVFSTYQSLPAVHDAQVAGLDEFDVVICDEAHRTTGVTLEGGDASNFVRIHDADYIRAARRLYMTATPRLYDETVKSKAEAHSAEIASMDDEAIYGPEFHRLGFGEAVEAGLLTDYKVLVMTVDEDVTAGAMTEMGEHSLNLSLASSMIGAWNGLAKRSGKEQGTKSGFEVDAVPMRRSVAFAKDIKTSKEIAASYPELISVYQNTLRQAAALTDVSLLNVDLEASCQHVDGGMNAMERNGKISWLESDITTEQTRILTNARCLSEGVDVPALDAVIFFNPRNSMVDVVQSVGRVMRKSEGKDYGYIILPVAVPPNVSPSEALQDNARFKVVWQILNALRAHDDRFNATVNALALNDNNRESLPIDVEHVPDHRKALDKLDHTPDNDSGERREMAEQIALFSLEKWQEAIYTKLVDKVGTRTYWEDWADDVASIAQAQITRIAALVENASPKLRREFDAFVKGLRGNLNDSITDDEAISMLSQHLITAPVFNALFSDNDFATHNPVAQVMQRMADALADANLESETEPLEAFYATVRKRAQAVTSAAGKQQVIKDLYERFFQKAFKKQADALGIVYTPVEIVDFILRAANDLSVKHFGKGLTDEGVCILDPFAGTSTFMVRLLQSGLIRPEDIARKYAGELFATEIMLLAYYVSAVNIETTYNALRVEEAQRNGEPEPEYVPFGGIALADTFQIHEDGDILDLTVFKNNNERIERQKAAPINVIIGNPPYSAGQSSANDLNANMKYPTLDGRIAETYAAKSTATNKNSLYDSYLRAFRWATDRIQDQGIVAFVSNGGWIDGNTGDGVRLSMAEDFTDVYVFNLRGNARTAGTQRQKEAGNVFGAGTRTNVTVTIGIKDPAKTGFELHYRDIGDYLSAEEKLNIVDNSTIDSIDWQTITPNEQGDWLNQRTADFATWPVIGEKKGGSTTFFAAFSRGLSTARDAWAYAQTTDKLLNHMSALTDTYSKATEGLQAWLQNLEIVKPTEADVTQFLLQHPELADTTKISWNRTLKNLSAKNTTIVVDPDRVYRSLYRPFTGSFVYFDALLNDMTYKLPSMFPTPQHTNIGFYIVNPGSAKPFSTIATDLMLDLAMWGSNAGQFFPRFTWAPAEGGDDGALFGQGIGKLGAGEASAYGEIGEVVDGYVRVDNITQEIKALYREALGVDITGDDIFHFVYGKLHDPAYRERYAADLKKMLPHIETPATREEFDKFAAAGAKLMALHVGYEDAQPWPLTVDVRGDEDDRETWRVTKMAWAKKKDPKTGKSVNDVTTLKYNKRVTISDIPEEADRYMLGARSAVAWLIDRYQVKTDKASGIVNDPNDWADEVGNPRYIVDLVGKVVRVAMETVAIVDGLESGVE</sequence>
<organism evidence="3 4">
    <name type="scientific">Corynebacterium zhongnanshanii</name>
    <dbReference type="NCBI Taxonomy" id="2768834"/>
    <lineage>
        <taxon>Bacteria</taxon>
        <taxon>Bacillati</taxon>
        <taxon>Actinomycetota</taxon>
        <taxon>Actinomycetes</taxon>
        <taxon>Mycobacteriales</taxon>
        <taxon>Corynebacteriaceae</taxon>
        <taxon>Corynebacterium</taxon>
    </lineage>
</organism>
<gene>
    <name evidence="3" type="ORF">F8377_02625</name>
</gene>
<dbReference type="InterPro" id="IPR002052">
    <property type="entry name" value="DNA_methylase_N6_adenine_CS"/>
</dbReference>
<accession>A0ABQ6VF89</accession>
<dbReference type="CDD" id="cd18785">
    <property type="entry name" value="SF2_C"/>
    <property type="match status" value="1"/>
</dbReference>
<dbReference type="Pfam" id="PF18135">
    <property type="entry name" value="Type_ISP_C"/>
    <property type="match status" value="1"/>
</dbReference>
<dbReference type="Pfam" id="PF22240">
    <property type="entry name" value="ISP_coupler"/>
    <property type="match status" value="1"/>
</dbReference>
<dbReference type="PROSITE" id="PS00092">
    <property type="entry name" value="N6_MTASE"/>
    <property type="match status" value="1"/>
</dbReference>
<dbReference type="Gene3D" id="3.40.50.300">
    <property type="entry name" value="P-loop containing nucleotide triphosphate hydrolases"/>
    <property type="match status" value="2"/>
</dbReference>
<dbReference type="GO" id="GO:0004386">
    <property type="term" value="F:helicase activity"/>
    <property type="evidence" value="ECO:0007669"/>
    <property type="project" value="UniProtKB-KW"/>
</dbReference>
<keyword evidence="3" id="KW-0347">Helicase</keyword>
<dbReference type="InterPro" id="IPR029063">
    <property type="entry name" value="SAM-dependent_MTases_sf"/>
</dbReference>
<dbReference type="InterPro" id="IPR011335">
    <property type="entry name" value="Restrct_endonuc-II-like"/>
</dbReference>
<feature type="domain" description="Helicase ATP-binding" evidence="1">
    <location>
        <begin position="188"/>
        <end position="388"/>
    </location>
</feature>
<dbReference type="Gene3D" id="3.40.50.150">
    <property type="entry name" value="Vaccinia Virus protein VP39"/>
    <property type="match status" value="1"/>
</dbReference>
<dbReference type="InterPro" id="IPR039442">
    <property type="entry name" value="Mrr-like_dom"/>
</dbReference>
<name>A0ABQ6VF89_9CORY</name>
<dbReference type="Pfam" id="PF00271">
    <property type="entry name" value="Helicase_C"/>
    <property type="match status" value="1"/>
</dbReference>
<keyword evidence="3" id="KW-0378">Hydrolase</keyword>
<dbReference type="InterPro" id="IPR041635">
    <property type="entry name" value="Type_ISP_LLaBIII_C"/>
</dbReference>
<dbReference type="PANTHER" id="PTHR47396">
    <property type="entry name" value="TYPE I RESTRICTION ENZYME ECOKI R PROTEIN"/>
    <property type="match status" value="1"/>
</dbReference>